<gene>
    <name evidence="2" type="ORF">IAA52_12630</name>
</gene>
<reference evidence="2" key="2">
    <citation type="journal article" date="2021" name="PeerJ">
        <title>Extensive microbial diversity within the chicken gut microbiome revealed by metagenomics and culture.</title>
        <authorList>
            <person name="Gilroy R."/>
            <person name="Ravi A."/>
            <person name="Getino M."/>
            <person name="Pursley I."/>
            <person name="Horton D.L."/>
            <person name="Alikhan N.F."/>
            <person name="Baker D."/>
            <person name="Gharbi K."/>
            <person name="Hall N."/>
            <person name="Watson M."/>
            <person name="Adriaenssens E.M."/>
            <person name="Foster-Nyarko E."/>
            <person name="Jarju S."/>
            <person name="Secka A."/>
            <person name="Antonio M."/>
            <person name="Oren A."/>
            <person name="Chaudhuri R.R."/>
            <person name="La Ragione R."/>
            <person name="Hildebrand F."/>
            <person name="Pallen M.J."/>
        </authorList>
    </citation>
    <scope>NUCLEOTIDE SEQUENCE</scope>
    <source>
        <strain evidence="2">ChiSjej6B24-2974</strain>
    </source>
</reference>
<dbReference type="Proteomes" id="UP000824260">
    <property type="component" value="Unassembled WGS sequence"/>
</dbReference>
<dbReference type="EMBL" id="DVFZ01000118">
    <property type="protein sequence ID" value="HIQ83930.1"/>
    <property type="molecule type" value="Genomic_DNA"/>
</dbReference>
<evidence type="ECO:0000259" key="1">
    <source>
        <dbReference type="Pfam" id="PF13349"/>
    </source>
</evidence>
<feature type="domain" description="DUF4097" evidence="1">
    <location>
        <begin position="53"/>
        <end position="304"/>
    </location>
</feature>
<dbReference type="InterPro" id="IPR025164">
    <property type="entry name" value="Toastrack_DUF4097"/>
</dbReference>
<evidence type="ECO:0000313" key="3">
    <source>
        <dbReference type="Proteomes" id="UP000824260"/>
    </source>
</evidence>
<evidence type="ECO:0000313" key="2">
    <source>
        <dbReference type="EMBL" id="HIQ83930.1"/>
    </source>
</evidence>
<comment type="caution">
    <text evidence="2">The sequence shown here is derived from an EMBL/GenBank/DDBJ whole genome shotgun (WGS) entry which is preliminary data.</text>
</comment>
<organism evidence="2 3">
    <name type="scientific">Candidatus Pullichristensenella stercorigallinarum</name>
    <dbReference type="NCBI Taxonomy" id="2840909"/>
    <lineage>
        <taxon>Bacteria</taxon>
        <taxon>Bacillati</taxon>
        <taxon>Bacillota</taxon>
        <taxon>Clostridia</taxon>
        <taxon>Candidatus Pullichristensenella</taxon>
    </lineage>
</organism>
<dbReference type="Gene3D" id="2.160.20.120">
    <property type="match status" value="1"/>
</dbReference>
<dbReference type="AlphaFoldDB" id="A0A9D1CYV5"/>
<sequence length="328" mass="35374">MRRRMKIALVTLAAGIVVLLAGFAAADFELNNLSTGGELMARTYVSQGERVRTIYVSDLDANVEITPSTDGRARVTCEENEAFCYDITEEDSVLRIEKRDLRGWNLGMYFGFWPESTLTVEVPASALLNVETESGDIHMMGSDEGPAYYIVKLYSDNGDVHLEHVRAGEGGDETASSRAESDAMGDVQPGEITVETNTGDIAIEDADISFLSAMTDNGAVTLRDIRAEGVFATARNDTIRMEGIATGSLIASSANGDVLFSEVEVAEHIILLAGNGNIRGELPGEMRDYHIESETDNGDNNLPAMLDGEGIFLRAINDNGDIDVTFAG</sequence>
<protein>
    <submittedName>
        <fullName evidence="2">DUF4097 family beta strand repeat protein</fullName>
    </submittedName>
</protein>
<accession>A0A9D1CYV5</accession>
<reference evidence="2" key="1">
    <citation type="submission" date="2020-10" db="EMBL/GenBank/DDBJ databases">
        <authorList>
            <person name="Gilroy R."/>
        </authorList>
    </citation>
    <scope>NUCLEOTIDE SEQUENCE</scope>
    <source>
        <strain evidence="2">ChiSjej6B24-2974</strain>
    </source>
</reference>
<name>A0A9D1CYV5_9FIRM</name>
<dbReference type="Pfam" id="PF13349">
    <property type="entry name" value="DUF4097"/>
    <property type="match status" value="1"/>
</dbReference>
<proteinExistence type="predicted"/>